<dbReference type="EMBL" id="MT631535">
    <property type="protein sequence ID" value="QNO53271.1"/>
    <property type="molecule type" value="Genomic_DNA"/>
</dbReference>
<comment type="caution">
    <text evidence="6">Lacks conserved residue(s) required for the propagation of feature annotation.</text>
</comment>
<organism evidence="8">
    <name type="scientific">Candidatus Methanophagaceae archaeon ANME-1 ERB6</name>
    <dbReference type="NCBI Taxonomy" id="2759912"/>
    <lineage>
        <taxon>Archaea</taxon>
        <taxon>Methanobacteriati</taxon>
        <taxon>Methanobacteriota</taxon>
        <taxon>Stenosarchaea group</taxon>
        <taxon>Methanomicrobia</taxon>
        <taxon>Candidatus Methanophagales</taxon>
        <taxon>Candidatus Methanophagaceae</taxon>
    </lineage>
</organism>
<evidence type="ECO:0000256" key="3">
    <source>
        <dbReference type="ARBA" id="ARBA00022833"/>
    </source>
</evidence>
<dbReference type="AlphaFoldDB" id="A0A7G9YZ37"/>
<dbReference type="HAMAP" id="MF_00777">
    <property type="entry name" value="Ribosomal_eS31"/>
    <property type="match status" value="1"/>
</dbReference>
<comment type="similarity">
    <text evidence="6">Belongs to the eukaryotic ribosomal protein eS31 family.</text>
</comment>
<comment type="cofactor">
    <cofactor evidence="6">
        <name>Zn(2+)</name>
        <dbReference type="ChEBI" id="CHEBI:29105"/>
    </cofactor>
    <text evidence="6">Binds 1 zinc ion per subunit.</text>
</comment>
<dbReference type="GO" id="GO:0003735">
    <property type="term" value="F:structural constituent of ribosome"/>
    <property type="evidence" value="ECO:0007669"/>
    <property type="project" value="InterPro"/>
</dbReference>
<evidence type="ECO:0000256" key="4">
    <source>
        <dbReference type="ARBA" id="ARBA00022980"/>
    </source>
</evidence>
<dbReference type="GO" id="GO:0008270">
    <property type="term" value="F:zinc ion binding"/>
    <property type="evidence" value="ECO:0007669"/>
    <property type="project" value="UniProtKB-UniRule"/>
</dbReference>
<evidence type="ECO:0000256" key="6">
    <source>
        <dbReference type="HAMAP-Rule" id="MF_00777"/>
    </source>
</evidence>
<feature type="binding site" evidence="6">
    <location>
        <position position="35"/>
    </location>
    <ligand>
        <name>Zn(2+)</name>
        <dbReference type="ChEBI" id="CHEBI:29105"/>
    </ligand>
</feature>
<reference evidence="8" key="1">
    <citation type="submission" date="2020-06" db="EMBL/GenBank/DDBJ databases">
        <title>Unique genomic features of the anaerobic methanotrophic archaea.</title>
        <authorList>
            <person name="Chadwick G.L."/>
            <person name="Skennerton C.T."/>
            <person name="Laso-Perez R."/>
            <person name="Leu A.O."/>
            <person name="Speth D.R."/>
            <person name="Yu H."/>
            <person name="Morgan-Lang C."/>
            <person name="Hatzenpichler R."/>
            <person name="Goudeau D."/>
            <person name="Malmstrom R."/>
            <person name="Brazelton W.J."/>
            <person name="Woyke T."/>
            <person name="Hallam S.J."/>
            <person name="Tyson G.W."/>
            <person name="Wegener G."/>
            <person name="Boetius A."/>
            <person name="Orphan V."/>
        </authorList>
    </citation>
    <scope>NUCLEOTIDE SEQUENCE</scope>
</reference>
<keyword evidence="3 6" id="KW-0862">Zinc</keyword>
<proteinExistence type="inferred from homology"/>
<evidence type="ECO:0000259" key="7">
    <source>
        <dbReference type="SMART" id="SM01402"/>
    </source>
</evidence>
<dbReference type="NCBIfam" id="NF001669">
    <property type="entry name" value="PRK00432.1"/>
    <property type="match status" value="1"/>
</dbReference>
<dbReference type="InterPro" id="IPR011332">
    <property type="entry name" value="Ribosomal_zn-bd"/>
</dbReference>
<evidence type="ECO:0000256" key="1">
    <source>
        <dbReference type="ARBA" id="ARBA00022723"/>
    </source>
</evidence>
<dbReference type="InterPro" id="IPR022845">
    <property type="entry name" value="Ribosomal_eS31_arc"/>
</dbReference>
<dbReference type="Pfam" id="PF01599">
    <property type="entry name" value="Ribosomal_S27"/>
    <property type="match status" value="1"/>
</dbReference>
<name>A0A7G9YZ37_9EURY</name>
<comment type="subunit">
    <text evidence="6">Part of the 30S ribosomal subunit.</text>
</comment>
<evidence type="ECO:0000256" key="5">
    <source>
        <dbReference type="ARBA" id="ARBA00023274"/>
    </source>
</evidence>
<dbReference type="SMART" id="SM01402">
    <property type="entry name" value="Ribosomal_S27"/>
    <property type="match status" value="1"/>
</dbReference>
<keyword evidence="5 6" id="KW-0687">Ribonucleoprotein</keyword>
<sequence length="64" mass="7269">MTAIHKFYELVEEKGKGKAKGGWKLERKRKTCPRCGAGVFLAEHKDRYACGKCGYTEFIKAKKS</sequence>
<feature type="binding site" evidence="6">
    <location>
        <position position="53"/>
    </location>
    <ligand>
        <name>Zn(2+)</name>
        <dbReference type="ChEBI" id="CHEBI:29105"/>
    </ligand>
</feature>
<evidence type="ECO:0000313" key="8">
    <source>
        <dbReference type="EMBL" id="QNO53271.1"/>
    </source>
</evidence>
<keyword evidence="2 6" id="KW-0863">Zinc-finger</keyword>
<feature type="binding site" evidence="6">
    <location>
        <position position="50"/>
    </location>
    <ligand>
        <name>Zn(2+)</name>
        <dbReference type="ChEBI" id="CHEBI:29105"/>
    </ligand>
</feature>
<protein>
    <recommendedName>
        <fullName evidence="6">Small ribosomal subunit protein eS31</fullName>
    </recommendedName>
</protein>
<dbReference type="Gene3D" id="6.20.50.180">
    <property type="match status" value="1"/>
</dbReference>
<gene>
    <name evidence="6" type="primary">rps27ae</name>
    <name evidence="8" type="ORF">BKBCGLBC_00032</name>
</gene>
<dbReference type="GO" id="GO:0006412">
    <property type="term" value="P:translation"/>
    <property type="evidence" value="ECO:0007669"/>
    <property type="project" value="UniProtKB-UniRule"/>
</dbReference>
<accession>A0A7G9YZ37</accession>
<dbReference type="SUPFAM" id="SSF57829">
    <property type="entry name" value="Zn-binding ribosomal proteins"/>
    <property type="match status" value="1"/>
</dbReference>
<keyword evidence="4 6" id="KW-0689">Ribosomal protein</keyword>
<evidence type="ECO:0000256" key="2">
    <source>
        <dbReference type="ARBA" id="ARBA00022771"/>
    </source>
</evidence>
<dbReference type="GO" id="GO:1990904">
    <property type="term" value="C:ribonucleoprotein complex"/>
    <property type="evidence" value="ECO:0007669"/>
    <property type="project" value="UniProtKB-KW"/>
</dbReference>
<dbReference type="GO" id="GO:0005840">
    <property type="term" value="C:ribosome"/>
    <property type="evidence" value="ECO:0007669"/>
    <property type="project" value="UniProtKB-KW"/>
</dbReference>
<feature type="binding site" evidence="6">
    <location>
        <position position="32"/>
    </location>
    <ligand>
        <name>Zn(2+)</name>
        <dbReference type="ChEBI" id="CHEBI:29105"/>
    </ligand>
</feature>
<feature type="domain" description="Small ribosomal subunit protein eS31" evidence="7">
    <location>
        <begin position="4"/>
        <end position="56"/>
    </location>
</feature>
<dbReference type="InterPro" id="IPR002906">
    <property type="entry name" value="Ribosomal_eS31"/>
</dbReference>
<keyword evidence="1 6" id="KW-0479">Metal-binding</keyword>